<proteinExistence type="predicted"/>
<evidence type="ECO:0000259" key="2">
    <source>
        <dbReference type="Pfam" id="PF05229"/>
    </source>
</evidence>
<gene>
    <name evidence="3" type="ORF">PRCB_02500</name>
</gene>
<dbReference type="AlphaFoldDB" id="A0A2M9WHX7"/>
<dbReference type="EMBL" id="PIQI01000007">
    <property type="protein sequence ID" value="PJZ07153.1"/>
    <property type="molecule type" value="Genomic_DNA"/>
</dbReference>
<keyword evidence="1" id="KW-0732">Signal</keyword>
<dbReference type="Proteomes" id="UP000232062">
    <property type="component" value="Unassembled WGS sequence"/>
</dbReference>
<feature type="domain" description="Spore coat protein U/FanG" evidence="2">
    <location>
        <begin position="23"/>
        <end position="155"/>
    </location>
</feature>
<evidence type="ECO:0000313" key="3">
    <source>
        <dbReference type="EMBL" id="PJZ07153.1"/>
    </source>
</evidence>
<dbReference type="Pfam" id="PF05229">
    <property type="entry name" value="SCPU"/>
    <property type="match status" value="1"/>
</dbReference>
<feature type="signal peptide" evidence="1">
    <location>
        <begin position="1"/>
        <end position="18"/>
    </location>
</feature>
<keyword evidence="4" id="KW-1185">Reference proteome</keyword>
<sequence length="158" mass="17021">MYRGFICLLIFYNFSASANEVQSTFNVIANVSNGCEFINESALSVTFPEVSAGDKNSSAYLNFALKCTPGVLAKISFNAGEHSVGAGSRRMLSESDGKTSVPYSIEQINDGSESLINGGTVSVPDYGNINFKFFADLSDLYNLSPGSYSDNLIMTISW</sequence>
<feature type="chain" id="PRO_5014760967" description="Spore coat protein U/FanG domain-containing protein" evidence="1">
    <location>
        <begin position="19"/>
        <end position="158"/>
    </location>
</feature>
<organism evidence="3 4">
    <name type="scientific">Pantoea rodasii</name>
    <dbReference type="NCBI Taxonomy" id="1076549"/>
    <lineage>
        <taxon>Bacteria</taxon>
        <taxon>Pseudomonadati</taxon>
        <taxon>Pseudomonadota</taxon>
        <taxon>Gammaproteobacteria</taxon>
        <taxon>Enterobacterales</taxon>
        <taxon>Erwiniaceae</taxon>
        <taxon>Pantoea</taxon>
    </lineage>
</organism>
<evidence type="ECO:0000256" key="1">
    <source>
        <dbReference type="SAM" id="SignalP"/>
    </source>
</evidence>
<accession>A0A2M9WHX7</accession>
<name>A0A2M9WHX7_9GAMM</name>
<dbReference type="InterPro" id="IPR007893">
    <property type="entry name" value="Spore_coat_U/FanG"/>
</dbReference>
<reference evidence="3 4" key="1">
    <citation type="submission" date="2017-11" db="EMBL/GenBank/DDBJ databases">
        <title>The genome sequence of Pantoea rodasii DSM 26611.</title>
        <authorList>
            <person name="Gao J."/>
            <person name="Mao X."/>
            <person name="Sun J."/>
        </authorList>
    </citation>
    <scope>NUCLEOTIDE SEQUENCE [LARGE SCALE GENOMIC DNA]</scope>
    <source>
        <strain evidence="3 4">DSM 26611</strain>
    </source>
</reference>
<protein>
    <recommendedName>
        <fullName evidence="2">Spore coat protein U/FanG domain-containing protein</fullName>
    </recommendedName>
</protein>
<dbReference type="RefSeq" id="WP_100700182.1">
    <property type="nucleotide sequence ID" value="NZ_MLFP01000031.1"/>
</dbReference>
<comment type="caution">
    <text evidence="3">The sequence shown here is derived from an EMBL/GenBank/DDBJ whole genome shotgun (WGS) entry which is preliminary data.</text>
</comment>
<evidence type="ECO:0000313" key="4">
    <source>
        <dbReference type="Proteomes" id="UP000232062"/>
    </source>
</evidence>